<evidence type="ECO:0000313" key="7">
    <source>
        <dbReference type="Proteomes" id="UP000054007"/>
    </source>
</evidence>
<comment type="similarity">
    <text evidence="2 3">Belongs to the small heat shock protein (HSP20) family.</text>
</comment>
<keyword evidence="7" id="KW-1185">Reference proteome</keyword>
<dbReference type="Gene3D" id="2.60.40.790">
    <property type="match status" value="1"/>
</dbReference>
<dbReference type="Pfam" id="PF00011">
    <property type="entry name" value="HSP20"/>
    <property type="match status" value="1"/>
</dbReference>
<dbReference type="STRING" id="1314674.A0A0D7BJX1"/>
<dbReference type="InterPro" id="IPR031107">
    <property type="entry name" value="Small_HSP"/>
</dbReference>
<proteinExistence type="inferred from homology"/>
<dbReference type="PROSITE" id="PS51203">
    <property type="entry name" value="CS"/>
    <property type="match status" value="1"/>
</dbReference>
<dbReference type="PROSITE" id="PS01031">
    <property type="entry name" value="SHSP"/>
    <property type="match status" value="1"/>
</dbReference>
<feature type="domain" description="CS" evidence="5">
    <location>
        <begin position="42"/>
        <end position="148"/>
    </location>
</feature>
<dbReference type="InterPro" id="IPR008978">
    <property type="entry name" value="HSP20-like_chaperone"/>
</dbReference>
<dbReference type="Proteomes" id="UP000054007">
    <property type="component" value="Unassembled WGS sequence"/>
</dbReference>
<name>A0A0D7BJX1_9AGAR</name>
<dbReference type="InterPro" id="IPR002068">
    <property type="entry name" value="A-crystallin/Hsp20_dom"/>
</dbReference>
<reference evidence="6 7" key="1">
    <citation type="journal article" date="2015" name="Fungal Genet. Biol.">
        <title>Evolution of novel wood decay mechanisms in Agaricales revealed by the genome sequences of Fistulina hepatica and Cylindrobasidium torrendii.</title>
        <authorList>
            <person name="Floudas D."/>
            <person name="Held B.W."/>
            <person name="Riley R."/>
            <person name="Nagy L.G."/>
            <person name="Koehler G."/>
            <person name="Ransdell A.S."/>
            <person name="Younus H."/>
            <person name="Chow J."/>
            <person name="Chiniquy J."/>
            <person name="Lipzen A."/>
            <person name="Tritt A."/>
            <person name="Sun H."/>
            <person name="Haridas S."/>
            <person name="LaButti K."/>
            <person name="Ohm R.A."/>
            <person name="Kues U."/>
            <person name="Blanchette R.A."/>
            <person name="Grigoriev I.V."/>
            <person name="Minto R.E."/>
            <person name="Hibbett D.S."/>
        </authorList>
    </citation>
    <scope>NUCLEOTIDE SEQUENCE [LARGE SCALE GENOMIC DNA]</scope>
    <source>
        <strain evidence="6 7">FP15055 ss-10</strain>
    </source>
</reference>
<accession>A0A0D7BJX1</accession>
<organism evidence="6 7">
    <name type="scientific">Cylindrobasidium torrendii FP15055 ss-10</name>
    <dbReference type="NCBI Taxonomy" id="1314674"/>
    <lineage>
        <taxon>Eukaryota</taxon>
        <taxon>Fungi</taxon>
        <taxon>Dikarya</taxon>
        <taxon>Basidiomycota</taxon>
        <taxon>Agaricomycotina</taxon>
        <taxon>Agaricomycetes</taxon>
        <taxon>Agaricomycetidae</taxon>
        <taxon>Agaricales</taxon>
        <taxon>Marasmiineae</taxon>
        <taxon>Physalacriaceae</taxon>
        <taxon>Cylindrobasidium</taxon>
    </lineage>
</organism>
<keyword evidence="1" id="KW-0346">Stress response</keyword>
<dbReference type="OrthoDB" id="1431247at2759"/>
<evidence type="ECO:0000256" key="3">
    <source>
        <dbReference type="RuleBase" id="RU003616"/>
    </source>
</evidence>
<dbReference type="PANTHER" id="PTHR11527">
    <property type="entry name" value="HEAT-SHOCK PROTEIN 20 FAMILY MEMBER"/>
    <property type="match status" value="1"/>
</dbReference>
<protein>
    <submittedName>
        <fullName evidence="6">HSP20-like chaperone</fullName>
    </submittedName>
</protein>
<dbReference type="InterPro" id="IPR007052">
    <property type="entry name" value="CS_dom"/>
</dbReference>
<dbReference type="CDD" id="cd06464">
    <property type="entry name" value="ACD_sHsps-like"/>
    <property type="match status" value="1"/>
</dbReference>
<dbReference type="AlphaFoldDB" id="A0A0D7BJX1"/>
<evidence type="ECO:0000256" key="1">
    <source>
        <dbReference type="ARBA" id="ARBA00023016"/>
    </source>
</evidence>
<evidence type="ECO:0000259" key="4">
    <source>
        <dbReference type="PROSITE" id="PS01031"/>
    </source>
</evidence>
<dbReference type="SUPFAM" id="SSF49764">
    <property type="entry name" value="HSP20-like chaperones"/>
    <property type="match status" value="1"/>
</dbReference>
<sequence length="151" mass="16948">MSTFYYEPFYNFERLLENAFPRAQQQQSLLGQGGNADSATVAIRPRMDLHEDSEKNTVTASFELPGLKKEDINIDVHDGRLTVSGETKISEEREEDGYAIRERRYGKFSRTLRLPQGIKENEVKAALENGVLTVSFPKAAPESAPKKIAIA</sequence>
<evidence type="ECO:0000256" key="2">
    <source>
        <dbReference type="PROSITE-ProRule" id="PRU00285"/>
    </source>
</evidence>
<evidence type="ECO:0000313" key="6">
    <source>
        <dbReference type="EMBL" id="KIY69911.1"/>
    </source>
</evidence>
<evidence type="ECO:0000259" key="5">
    <source>
        <dbReference type="PROSITE" id="PS51203"/>
    </source>
</evidence>
<feature type="domain" description="SHSP" evidence="4">
    <location>
        <begin position="38"/>
        <end position="151"/>
    </location>
</feature>
<dbReference type="EMBL" id="KN880476">
    <property type="protein sequence ID" value="KIY69911.1"/>
    <property type="molecule type" value="Genomic_DNA"/>
</dbReference>
<gene>
    <name evidence="6" type="ORF">CYLTODRAFT_348663</name>
</gene>